<keyword evidence="3" id="KW-0813">Transport</keyword>
<dbReference type="NCBIfam" id="TIGR01727">
    <property type="entry name" value="oligo_HPY"/>
    <property type="match status" value="1"/>
</dbReference>
<evidence type="ECO:0000256" key="11">
    <source>
        <dbReference type="SAM" id="MobiDB-lite"/>
    </source>
</evidence>
<organism evidence="13 14">
    <name type="scientific">Bradyrhizobium rifense</name>
    <dbReference type="NCBI Taxonomy" id="515499"/>
    <lineage>
        <taxon>Bacteria</taxon>
        <taxon>Pseudomonadati</taxon>
        <taxon>Pseudomonadota</taxon>
        <taxon>Alphaproteobacteria</taxon>
        <taxon>Hyphomicrobiales</taxon>
        <taxon>Nitrobacteraceae</taxon>
        <taxon>Bradyrhizobium</taxon>
    </lineage>
</organism>
<dbReference type="InterPro" id="IPR050388">
    <property type="entry name" value="ABC_Ni/Peptide_Import"/>
</dbReference>
<dbReference type="PANTHER" id="PTHR43297:SF14">
    <property type="entry name" value="ATPASE AAA-TYPE CORE DOMAIN-CONTAINING PROTEIN"/>
    <property type="match status" value="1"/>
</dbReference>
<accession>A0A5D3KYY8</accession>
<evidence type="ECO:0000256" key="10">
    <source>
        <dbReference type="ARBA" id="ARBA00024722"/>
    </source>
</evidence>
<name>A0A5D3KYY8_9BRAD</name>
<evidence type="ECO:0000256" key="8">
    <source>
        <dbReference type="ARBA" id="ARBA00022967"/>
    </source>
</evidence>
<dbReference type="Gene3D" id="3.40.50.300">
    <property type="entry name" value="P-loop containing nucleotide triphosphate hydrolases"/>
    <property type="match status" value="1"/>
</dbReference>
<evidence type="ECO:0000256" key="2">
    <source>
        <dbReference type="ARBA" id="ARBA00005417"/>
    </source>
</evidence>
<dbReference type="CDD" id="cd03257">
    <property type="entry name" value="ABC_NikE_OppD_transporters"/>
    <property type="match status" value="1"/>
</dbReference>
<dbReference type="AlphaFoldDB" id="A0A5D3KYY8"/>
<dbReference type="Pfam" id="PF08352">
    <property type="entry name" value="oligo_HPY"/>
    <property type="match status" value="1"/>
</dbReference>
<evidence type="ECO:0000256" key="5">
    <source>
        <dbReference type="ARBA" id="ARBA00022519"/>
    </source>
</evidence>
<keyword evidence="6" id="KW-0547">Nucleotide-binding</keyword>
<dbReference type="GO" id="GO:0015833">
    <property type="term" value="P:peptide transport"/>
    <property type="evidence" value="ECO:0007669"/>
    <property type="project" value="InterPro"/>
</dbReference>
<evidence type="ECO:0000256" key="3">
    <source>
        <dbReference type="ARBA" id="ARBA00022448"/>
    </source>
</evidence>
<evidence type="ECO:0000256" key="6">
    <source>
        <dbReference type="ARBA" id="ARBA00022741"/>
    </source>
</evidence>
<dbReference type="InterPro" id="IPR027417">
    <property type="entry name" value="P-loop_NTPase"/>
</dbReference>
<dbReference type="Proteomes" id="UP000324758">
    <property type="component" value="Unassembled WGS sequence"/>
</dbReference>
<dbReference type="InterPro" id="IPR003593">
    <property type="entry name" value="AAA+_ATPase"/>
</dbReference>
<comment type="subcellular location">
    <subcellularLocation>
        <location evidence="1">Cell inner membrane</location>
        <topology evidence="1">Peripheral membrane protein</topology>
    </subcellularLocation>
</comment>
<keyword evidence="8" id="KW-1278">Translocase</keyword>
<dbReference type="EMBL" id="VSSS01000010">
    <property type="protein sequence ID" value="TYL98827.1"/>
    <property type="molecule type" value="Genomic_DNA"/>
</dbReference>
<protein>
    <submittedName>
        <fullName evidence="13">ABC transporter ATP-binding protein</fullName>
    </submittedName>
</protein>
<gene>
    <name evidence="13" type="ORF">FXB40_04690</name>
</gene>
<evidence type="ECO:0000256" key="1">
    <source>
        <dbReference type="ARBA" id="ARBA00004417"/>
    </source>
</evidence>
<evidence type="ECO:0000256" key="4">
    <source>
        <dbReference type="ARBA" id="ARBA00022475"/>
    </source>
</evidence>
<dbReference type="PROSITE" id="PS50893">
    <property type="entry name" value="ABC_TRANSPORTER_2"/>
    <property type="match status" value="1"/>
</dbReference>
<dbReference type="InterPro" id="IPR003439">
    <property type="entry name" value="ABC_transporter-like_ATP-bd"/>
</dbReference>
<dbReference type="SUPFAM" id="SSF52540">
    <property type="entry name" value="P-loop containing nucleoside triphosphate hydrolases"/>
    <property type="match status" value="1"/>
</dbReference>
<dbReference type="Pfam" id="PF00005">
    <property type="entry name" value="ABC_tran"/>
    <property type="match status" value="1"/>
</dbReference>
<evidence type="ECO:0000259" key="12">
    <source>
        <dbReference type="PROSITE" id="PS50893"/>
    </source>
</evidence>
<dbReference type="GO" id="GO:0016887">
    <property type="term" value="F:ATP hydrolysis activity"/>
    <property type="evidence" value="ECO:0007669"/>
    <property type="project" value="InterPro"/>
</dbReference>
<comment type="caution">
    <text evidence="13">The sequence shown here is derived from an EMBL/GenBank/DDBJ whole genome shotgun (WGS) entry which is preliminary data.</text>
</comment>
<dbReference type="GO" id="GO:0005886">
    <property type="term" value="C:plasma membrane"/>
    <property type="evidence" value="ECO:0007669"/>
    <property type="project" value="UniProtKB-SubCell"/>
</dbReference>
<proteinExistence type="inferred from homology"/>
<keyword evidence="7 13" id="KW-0067">ATP-binding</keyword>
<keyword evidence="5" id="KW-0997">Cell inner membrane</keyword>
<dbReference type="InterPro" id="IPR013563">
    <property type="entry name" value="Oligopep_ABC_C"/>
</dbReference>
<feature type="domain" description="ABC transporter" evidence="12">
    <location>
        <begin position="40"/>
        <end position="273"/>
    </location>
</feature>
<evidence type="ECO:0000256" key="9">
    <source>
        <dbReference type="ARBA" id="ARBA00023136"/>
    </source>
</evidence>
<keyword evidence="9" id="KW-0472">Membrane</keyword>
<evidence type="ECO:0000313" key="14">
    <source>
        <dbReference type="Proteomes" id="UP000324758"/>
    </source>
</evidence>
<dbReference type="SMART" id="SM00382">
    <property type="entry name" value="AAA"/>
    <property type="match status" value="1"/>
</dbReference>
<dbReference type="PANTHER" id="PTHR43297">
    <property type="entry name" value="OLIGOPEPTIDE TRANSPORT ATP-BINDING PROTEIN APPD"/>
    <property type="match status" value="1"/>
</dbReference>
<comment type="function">
    <text evidence="10">Involved in beta-(1--&gt;2)glucan export. Transmembrane domains (TMD) form a pore in the inner membrane and the ATP-binding domain (NBD) is responsible for energy generation.</text>
</comment>
<keyword evidence="14" id="KW-1185">Reference proteome</keyword>
<keyword evidence="4" id="KW-1003">Cell membrane</keyword>
<evidence type="ECO:0000256" key="7">
    <source>
        <dbReference type="ARBA" id="ARBA00022840"/>
    </source>
</evidence>
<reference evidence="13 14" key="1">
    <citation type="submission" date="2019-08" db="EMBL/GenBank/DDBJ databases">
        <title>Bradyrhizobium hipponensis sp. nov., a rhizobium isolated from a Lupinus angustifolius root nodule in Tunisia.</title>
        <authorList>
            <person name="Off K."/>
            <person name="Rejili M."/>
            <person name="Mars M."/>
            <person name="Brachmann A."/>
            <person name="Marin M."/>
        </authorList>
    </citation>
    <scope>NUCLEOTIDE SEQUENCE [LARGE SCALE GENOMIC DNA]</scope>
    <source>
        <strain evidence="13 14">CTAW71</strain>
    </source>
</reference>
<dbReference type="GO" id="GO:0005524">
    <property type="term" value="F:ATP binding"/>
    <property type="evidence" value="ECO:0007669"/>
    <property type="project" value="UniProtKB-KW"/>
</dbReference>
<sequence>MVGRALPGDDFGSGRSIAQPRGRRFARRPRCQGTTLVLEVRNLSIEFSTRRGTVKALDRIDLSIAPGEIVGLVGESGSGKSVLSYAISGLLDRSARIASGEIRWHGAVIGPIRERRSTRTAIAQIFQNPRASLNPIMTVRRQLGDVAGRDRVLSLLENVRIDPNRADHYPFELSGGQCQRVGIALALGCEPELLIADEPTTGLDVTTEAAIMALIGDLSERRGMATLLVTHNLALAAANCDRIAVMHAGQLVECGPAEQLAYSPMHPYAEQLLASVPQHSETADDLRTVSGLLPDLTGPLLPCRFAPRCDRHQPDCDASPLSLTARSPQHFVACRHPLC</sequence>
<dbReference type="PROSITE" id="PS00211">
    <property type="entry name" value="ABC_TRANSPORTER_1"/>
    <property type="match status" value="1"/>
</dbReference>
<comment type="similarity">
    <text evidence="2">Belongs to the ABC transporter superfamily.</text>
</comment>
<feature type="region of interest" description="Disordered" evidence="11">
    <location>
        <begin position="1"/>
        <end position="25"/>
    </location>
</feature>
<dbReference type="OrthoDB" id="9815712at2"/>
<evidence type="ECO:0000313" key="13">
    <source>
        <dbReference type="EMBL" id="TYL98827.1"/>
    </source>
</evidence>
<dbReference type="InterPro" id="IPR017871">
    <property type="entry name" value="ABC_transporter-like_CS"/>
</dbReference>